<evidence type="ECO:0000313" key="2">
    <source>
        <dbReference type="Proteomes" id="UP001165082"/>
    </source>
</evidence>
<accession>A0A9W7F6V4</accession>
<dbReference type="EMBL" id="BRXZ01000120">
    <property type="protein sequence ID" value="GMI05575.1"/>
    <property type="molecule type" value="Genomic_DNA"/>
</dbReference>
<keyword evidence="2" id="KW-1185">Reference proteome</keyword>
<protein>
    <submittedName>
        <fullName evidence="1">Uncharacterized protein</fullName>
    </submittedName>
</protein>
<sequence length="126" mass="14639">MNPEGLVPVLIKEDGTVLCESDRIVTFMNPSDDCIFSSYLNTDFLPSTKSAIISSSLLPSIMPTSSSYFSGEEFGNSDIRVLPFIQRIEEEYGIPEECGDLKEWWARNKERESFKQTVVKQWWWWW</sequence>
<proteinExistence type="predicted"/>
<name>A0A9W7F6V4_9STRA</name>
<dbReference type="CDD" id="cd00299">
    <property type="entry name" value="GST_C_family"/>
    <property type="match status" value="1"/>
</dbReference>
<dbReference type="SUPFAM" id="SSF47616">
    <property type="entry name" value="GST C-terminal domain-like"/>
    <property type="match status" value="1"/>
</dbReference>
<evidence type="ECO:0000313" key="1">
    <source>
        <dbReference type="EMBL" id="GMI05575.1"/>
    </source>
</evidence>
<dbReference type="Proteomes" id="UP001165082">
    <property type="component" value="Unassembled WGS sequence"/>
</dbReference>
<dbReference type="OrthoDB" id="422574at2759"/>
<organism evidence="1 2">
    <name type="scientific">Triparma retinervis</name>
    <dbReference type="NCBI Taxonomy" id="2557542"/>
    <lineage>
        <taxon>Eukaryota</taxon>
        <taxon>Sar</taxon>
        <taxon>Stramenopiles</taxon>
        <taxon>Ochrophyta</taxon>
        <taxon>Bolidophyceae</taxon>
        <taxon>Parmales</taxon>
        <taxon>Triparmaceae</taxon>
        <taxon>Triparma</taxon>
    </lineage>
</organism>
<dbReference type="AlphaFoldDB" id="A0A9W7F6V4"/>
<comment type="caution">
    <text evidence="1">The sequence shown here is derived from an EMBL/GenBank/DDBJ whole genome shotgun (WGS) entry which is preliminary data.</text>
</comment>
<gene>
    <name evidence="1" type="ORF">TrRE_jg4819</name>
</gene>
<dbReference type="InterPro" id="IPR036282">
    <property type="entry name" value="Glutathione-S-Trfase_C_sf"/>
</dbReference>
<dbReference type="Gene3D" id="1.20.1050.10">
    <property type="match status" value="1"/>
</dbReference>
<dbReference type="Gene3D" id="3.40.30.10">
    <property type="entry name" value="Glutaredoxin"/>
    <property type="match status" value="1"/>
</dbReference>
<reference evidence="1" key="1">
    <citation type="submission" date="2022-07" db="EMBL/GenBank/DDBJ databases">
        <title>Genome analysis of Parmales, a sister group of diatoms, reveals the evolutionary specialization of diatoms from phago-mixotrophs to photoautotrophs.</title>
        <authorList>
            <person name="Ban H."/>
            <person name="Sato S."/>
            <person name="Yoshikawa S."/>
            <person name="Kazumasa Y."/>
            <person name="Nakamura Y."/>
            <person name="Ichinomiya M."/>
            <person name="Saitoh K."/>
            <person name="Sato N."/>
            <person name="Blanc-Mathieu R."/>
            <person name="Endo H."/>
            <person name="Kuwata A."/>
            <person name="Ogata H."/>
        </authorList>
    </citation>
    <scope>NUCLEOTIDE SEQUENCE</scope>
</reference>